<dbReference type="AlphaFoldDB" id="A0AAV5KRT6"/>
<evidence type="ECO:0000313" key="2">
    <source>
        <dbReference type="EMBL" id="GKV27215.1"/>
    </source>
</evidence>
<dbReference type="EMBL" id="BPVZ01000074">
    <property type="protein sequence ID" value="GKV27215.1"/>
    <property type="molecule type" value="Genomic_DNA"/>
</dbReference>
<comment type="caution">
    <text evidence="2">The sequence shown here is derived from an EMBL/GenBank/DDBJ whole genome shotgun (WGS) entry which is preliminary data.</text>
</comment>
<accession>A0AAV5KRT6</accession>
<evidence type="ECO:0000256" key="1">
    <source>
        <dbReference type="SAM" id="MobiDB-lite"/>
    </source>
</evidence>
<evidence type="ECO:0000313" key="3">
    <source>
        <dbReference type="Proteomes" id="UP001054252"/>
    </source>
</evidence>
<name>A0AAV5KRT6_9ROSI</name>
<sequence length="128" mass="14794">MIQTAKCVSFGFQVRKSSKLLLPISVADRYFLLFHPFPFLLSHYHFYYTLRSLIQTPNSKNKTKQQKKMYSKVKVRPEQDEDDSGPVQFLESFSGQEKENQWDSDSPPIIARVTNANSISASKVMNNQ</sequence>
<gene>
    <name evidence="2" type="ORF">SLEP1_g36409</name>
</gene>
<feature type="compositionally biased region" description="Basic residues" evidence="1">
    <location>
        <begin position="61"/>
        <end position="74"/>
    </location>
</feature>
<keyword evidence="3" id="KW-1185">Reference proteome</keyword>
<protein>
    <submittedName>
        <fullName evidence="2">Uncharacterized protein</fullName>
    </submittedName>
</protein>
<dbReference type="Proteomes" id="UP001054252">
    <property type="component" value="Unassembled WGS sequence"/>
</dbReference>
<feature type="region of interest" description="Disordered" evidence="1">
    <location>
        <begin position="58"/>
        <end position="107"/>
    </location>
</feature>
<organism evidence="2 3">
    <name type="scientific">Rubroshorea leprosula</name>
    <dbReference type="NCBI Taxonomy" id="152421"/>
    <lineage>
        <taxon>Eukaryota</taxon>
        <taxon>Viridiplantae</taxon>
        <taxon>Streptophyta</taxon>
        <taxon>Embryophyta</taxon>
        <taxon>Tracheophyta</taxon>
        <taxon>Spermatophyta</taxon>
        <taxon>Magnoliopsida</taxon>
        <taxon>eudicotyledons</taxon>
        <taxon>Gunneridae</taxon>
        <taxon>Pentapetalae</taxon>
        <taxon>rosids</taxon>
        <taxon>malvids</taxon>
        <taxon>Malvales</taxon>
        <taxon>Dipterocarpaceae</taxon>
        <taxon>Rubroshorea</taxon>
    </lineage>
</organism>
<proteinExistence type="predicted"/>
<reference evidence="2 3" key="1">
    <citation type="journal article" date="2021" name="Commun. Biol.">
        <title>The genome of Shorea leprosula (Dipterocarpaceae) highlights the ecological relevance of drought in aseasonal tropical rainforests.</title>
        <authorList>
            <person name="Ng K.K.S."/>
            <person name="Kobayashi M.J."/>
            <person name="Fawcett J.A."/>
            <person name="Hatakeyama M."/>
            <person name="Paape T."/>
            <person name="Ng C.H."/>
            <person name="Ang C.C."/>
            <person name="Tnah L.H."/>
            <person name="Lee C.T."/>
            <person name="Nishiyama T."/>
            <person name="Sese J."/>
            <person name="O'Brien M.J."/>
            <person name="Copetti D."/>
            <person name="Mohd Noor M.I."/>
            <person name="Ong R.C."/>
            <person name="Putra M."/>
            <person name="Sireger I.Z."/>
            <person name="Indrioko S."/>
            <person name="Kosugi Y."/>
            <person name="Izuno A."/>
            <person name="Isagi Y."/>
            <person name="Lee S.L."/>
            <person name="Shimizu K.K."/>
        </authorList>
    </citation>
    <scope>NUCLEOTIDE SEQUENCE [LARGE SCALE GENOMIC DNA]</scope>
    <source>
        <strain evidence="2">214</strain>
    </source>
</reference>